<feature type="binding site" evidence="9">
    <location>
        <begin position="9"/>
        <end position="10"/>
    </location>
    <ligand>
        <name>ATP</name>
        <dbReference type="ChEBI" id="CHEBI:30616"/>
    </ligand>
</feature>
<feature type="binding site" evidence="9">
    <location>
        <position position="41"/>
    </location>
    <ligand>
        <name>substrate</name>
    </ligand>
</feature>
<evidence type="ECO:0000256" key="7">
    <source>
        <dbReference type="ARBA" id="ARBA00022993"/>
    </source>
</evidence>
<evidence type="ECO:0000256" key="4">
    <source>
        <dbReference type="ARBA" id="ARBA00022741"/>
    </source>
</evidence>
<dbReference type="GO" id="GO:0015937">
    <property type="term" value="P:coenzyme A biosynthetic process"/>
    <property type="evidence" value="ECO:0007669"/>
    <property type="project" value="UniProtKB-UniRule"/>
</dbReference>
<dbReference type="RefSeq" id="WP_129646579.1">
    <property type="nucleotide sequence ID" value="NZ_LR215037.1"/>
</dbReference>
<gene>
    <name evidence="9 11" type="primary">coaD</name>
    <name evidence="11" type="ORF">NCTC10168_00387</name>
</gene>
<dbReference type="GO" id="GO:0005524">
    <property type="term" value="F:ATP binding"/>
    <property type="evidence" value="ECO:0007669"/>
    <property type="project" value="UniProtKB-KW"/>
</dbReference>
<evidence type="ECO:0000259" key="10">
    <source>
        <dbReference type="Pfam" id="PF01467"/>
    </source>
</evidence>
<name>A0A449B4H3_9BACT</name>
<evidence type="ECO:0000313" key="12">
    <source>
        <dbReference type="Proteomes" id="UP000290243"/>
    </source>
</evidence>
<sequence length="140" mass="16093">MKSAIYPGSFDPLHKGHIAIIEKALKLFDKIYVIVSVNPDKDNIDNIHYRFLNVKNELKNFSNVEVILNKDDFIANIAKKLETNFIIRSARNNVDYQYELILAAGNNSINNNLETILILPDYQDIEYSSTLIRHKSKLGK</sequence>
<comment type="pathway">
    <text evidence="9">Cofactor biosynthesis; coenzyme A biosynthesis; CoA from (R)-pantothenate: step 4/5.</text>
</comment>
<keyword evidence="7 9" id="KW-0173">Coenzyme A biosynthesis</keyword>
<keyword evidence="4 9" id="KW-0547">Nucleotide-binding</keyword>
<evidence type="ECO:0000256" key="6">
    <source>
        <dbReference type="ARBA" id="ARBA00022842"/>
    </source>
</evidence>
<evidence type="ECO:0000256" key="2">
    <source>
        <dbReference type="ARBA" id="ARBA00022679"/>
    </source>
</evidence>
<dbReference type="Pfam" id="PF01467">
    <property type="entry name" value="CTP_transf_like"/>
    <property type="match status" value="1"/>
</dbReference>
<dbReference type="PANTHER" id="PTHR21342">
    <property type="entry name" value="PHOSPHOPANTETHEINE ADENYLYLTRANSFERASE"/>
    <property type="match status" value="1"/>
</dbReference>
<evidence type="ECO:0000256" key="1">
    <source>
        <dbReference type="ARBA" id="ARBA00022490"/>
    </source>
</evidence>
<evidence type="ECO:0000256" key="8">
    <source>
        <dbReference type="ARBA" id="ARBA00029346"/>
    </source>
</evidence>
<keyword evidence="5 9" id="KW-0067">ATP-binding</keyword>
<comment type="function">
    <text evidence="9">Reversibly transfers an adenylyl group from ATP to 4'-phosphopantetheine, yielding dephospho-CoA (dPCoA) and pyrophosphate.</text>
</comment>
<dbReference type="GO" id="GO:0004595">
    <property type="term" value="F:pantetheine-phosphate adenylyltransferase activity"/>
    <property type="evidence" value="ECO:0007669"/>
    <property type="project" value="UniProtKB-UniRule"/>
</dbReference>
<dbReference type="PRINTS" id="PR01020">
    <property type="entry name" value="LPSBIOSNTHSS"/>
</dbReference>
<dbReference type="InterPro" id="IPR004821">
    <property type="entry name" value="Cyt_trans-like"/>
</dbReference>
<keyword evidence="6 9" id="KW-0460">Magnesium</keyword>
<feature type="binding site" evidence="9">
    <location>
        <begin position="124"/>
        <end position="130"/>
    </location>
    <ligand>
        <name>ATP</name>
        <dbReference type="ChEBI" id="CHEBI:30616"/>
    </ligand>
</feature>
<feature type="binding site" evidence="9">
    <location>
        <position position="88"/>
    </location>
    <ligand>
        <name>substrate</name>
    </ligand>
</feature>
<dbReference type="InterPro" id="IPR014729">
    <property type="entry name" value="Rossmann-like_a/b/a_fold"/>
</dbReference>
<evidence type="ECO:0000256" key="9">
    <source>
        <dbReference type="HAMAP-Rule" id="MF_00151"/>
    </source>
</evidence>
<dbReference type="HAMAP" id="MF_00151">
    <property type="entry name" value="PPAT_bact"/>
    <property type="match status" value="1"/>
</dbReference>
<feature type="binding site" evidence="9">
    <location>
        <position position="99"/>
    </location>
    <ligand>
        <name>ATP</name>
        <dbReference type="ChEBI" id="CHEBI:30616"/>
    </ligand>
</feature>
<feature type="binding site" evidence="9">
    <location>
        <position position="17"/>
    </location>
    <ligand>
        <name>ATP</name>
        <dbReference type="ChEBI" id="CHEBI:30616"/>
    </ligand>
</feature>
<keyword evidence="12" id="KW-1185">Reference proteome</keyword>
<dbReference type="SUPFAM" id="SSF52374">
    <property type="entry name" value="Nucleotidylyl transferase"/>
    <property type="match status" value="1"/>
</dbReference>
<comment type="cofactor">
    <cofactor evidence="9">
        <name>Mg(2+)</name>
        <dbReference type="ChEBI" id="CHEBI:18420"/>
    </cofactor>
</comment>
<dbReference type="UniPathway" id="UPA00241">
    <property type="reaction ID" value="UER00355"/>
</dbReference>
<dbReference type="Proteomes" id="UP000290243">
    <property type="component" value="Chromosome"/>
</dbReference>
<reference evidence="11 12" key="1">
    <citation type="submission" date="2019-01" db="EMBL/GenBank/DDBJ databases">
        <authorList>
            <consortium name="Pathogen Informatics"/>
        </authorList>
    </citation>
    <scope>NUCLEOTIDE SEQUENCE [LARGE SCALE GENOMIC DNA]</scope>
    <source>
        <strain evidence="11 12">NCTC10168</strain>
    </source>
</reference>
<feature type="site" description="Transition state stabilizer" evidence="9">
    <location>
        <position position="17"/>
    </location>
</feature>
<keyword evidence="3 9" id="KW-0548">Nucleotidyltransferase</keyword>
<feature type="domain" description="Cytidyltransferase-like" evidence="10">
    <location>
        <begin position="5"/>
        <end position="134"/>
    </location>
</feature>
<dbReference type="GO" id="GO:0005737">
    <property type="term" value="C:cytoplasm"/>
    <property type="evidence" value="ECO:0007669"/>
    <property type="project" value="UniProtKB-SubCell"/>
</dbReference>
<dbReference type="InterPro" id="IPR001980">
    <property type="entry name" value="PPAT"/>
</dbReference>
<dbReference type="OrthoDB" id="9806661at2"/>
<feature type="binding site" evidence="9">
    <location>
        <position position="74"/>
    </location>
    <ligand>
        <name>substrate</name>
    </ligand>
</feature>
<dbReference type="NCBIfam" id="TIGR01510">
    <property type="entry name" value="coaD_prev_kdtB"/>
    <property type="match status" value="1"/>
</dbReference>
<comment type="caution">
    <text evidence="9">Lacks conserved residue(s) required for the propagation of feature annotation.</text>
</comment>
<dbReference type="KEGG" id="mmau:NCTC10168_00387"/>
<dbReference type="PANTHER" id="PTHR21342:SF1">
    <property type="entry name" value="PHOSPHOPANTETHEINE ADENYLYLTRANSFERASE"/>
    <property type="match status" value="1"/>
</dbReference>
<dbReference type="EC" id="2.7.7.3" evidence="9"/>
<evidence type="ECO:0000313" key="11">
    <source>
        <dbReference type="EMBL" id="VEU75465.1"/>
    </source>
</evidence>
<comment type="similarity">
    <text evidence="9">Belongs to the bacterial CoaD family.</text>
</comment>
<comment type="catalytic activity">
    <reaction evidence="8 9">
        <text>(R)-4'-phosphopantetheine + ATP + H(+) = 3'-dephospho-CoA + diphosphate</text>
        <dbReference type="Rhea" id="RHEA:19801"/>
        <dbReference type="ChEBI" id="CHEBI:15378"/>
        <dbReference type="ChEBI" id="CHEBI:30616"/>
        <dbReference type="ChEBI" id="CHEBI:33019"/>
        <dbReference type="ChEBI" id="CHEBI:57328"/>
        <dbReference type="ChEBI" id="CHEBI:61723"/>
        <dbReference type="EC" id="2.7.7.3"/>
    </reaction>
</comment>
<comment type="subunit">
    <text evidence="9">Homohexamer.</text>
</comment>
<organism evidence="11 12">
    <name type="scientific">Mycoplasmopsis maculosa</name>
    <dbReference type="NCBI Taxonomy" id="114885"/>
    <lineage>
        <taxon>Bacteria</taxon>
        <taxon>Bacillati</taxon>
        <taxon>Mycoplasmatota</taxon>
        <taxon>Mycoplasmoidales</taxon>
        <taxon>Metamycoplasmataceae</taxon>
        <taxon>Mycoplasmopsis</taxon>
    </lineage>
</organism>
<dbReference type="Gene3D" id="3.40.50.620">
    <property type="entry name" value="HUPs"/>
    <property type="match status" value="1"/>
</dbReference>
<keyword evidence="1 9" id="KW-0963">Cytoplasm</keyword>
<comment type="subcellular location">
    <subcellularLocation>
        <location evidence="9">Cytoplasm</location>
    </subcellularLocation>
</comment>
<dbReference type="NCBIfam" id="TIGR00125">
    <property type="entry name" value="cyt_tran_rel"/>
    <property type="match status" value="1"/>
</dbReference>
<dbReference type="AlphaFoldDB" id="A0A449B4H3"/>
<keyword evidence="2 9" id="KW-0808">Transferase</keyword>
<dbReference type="EMBL" id="LR215037">
    <property type="protein sequence ID" value="VEU75465.1"/>
    <property type="molecule type" value="Genomic_DNA"/>
</dbReference>
<accession>A0A449B4H3</accession>
<feature type="binding site" evidence="9">
    <location>
        <position position="9"/>
    </location>
    <ligand>
        <name>substrate</name>
    </ligand>
</feature>
<evidence type="ECO:0000256" key="5">
    <source>
        <dbReference type="ARBA" id="ARBA00022840"/>
    </source>
</evidence>
<evidence type="ECO:0000256" key="3">
    <source>
        <dbReference type="ARBA" id="ARBA00022695"/>
    </source>
</evidence>
<protein>
    <recommendedName>
        <fullName evidence="9">Phosphopantetheine adenylyltransferase</fullName>
        <ecNumber evidence="9">2.7.7.3</ecNumber>
    </recommendedName>
    <alternativeName>
        <fullName evidence="9">Dephospho-CoA pyrophosphorylase</fullName>
    </alternativeName>
    <alternativeName>
        <fullName evidence="9">Pantetheine-phosphate adenylyltransferase</fullName>
        <shortName evidence="9">PPAT</shortName>
    </alternativeName>
</protein>
<proteinExistence type="inferred from homology"/>